<dbReference type="Pfam" id="PF17517">
    <property type="entry name" value="IgGFc_binding"/>
    <property type="match status" value="1"/>
</dbReference>
<name>A0ABM1VUM0_APLCA</name>
<evidence type="ECO:0000259" key="10">
    <source>
        <dbReference type="Pfam" id="PF17517"/>
    </source>
</evidence>
<protein>
    <submittedName>
        <fullName evidence="12">SCO-spondin-like</fullName>
    </submittedName>
</protein>
<comment type="caution">
    <text evidence="6">Lacks conserved residue(s) required for the propagation of feature annotation.</text>
</comment>
<evidence type="ECO:0000256" key="5">
    <source>
        <dbReference type="ARBA" id="ARBA00023157"/>
    </source>
</evidence>
<feature type="signal peptide" evidence="9">
    <location>
        <begin position="1"/>
        <end position="25"/>
    </location>
</feature>
<evidence type="ECO:0000256" key="7">
    <source>
        <dbReference type="SAM" id="MobiDB-lite"/>
    </source>
</evidence>
<dbReference type="Gene3D" id="2.20.100.10">
    <property type="entry name" value="Thrombospondin type-1 (TSP1) repeat"/>
    <property type="match status" value="7"/>
</dbReference>
<keyword evidence="2" id="KW-0964">Secreted</keyword>
<dbReference type="PANTHER" id="PTHR22906:SF43">
    <property type="entry name" value="PROPERDIN"/>
    <property type="match status" value="1"/>
</dbReference>
<dbReference type="InterPro" id="IPR035234">
    <property type="entry name" value="IgGFc-bd_N"/>
</dbReference>
<accession>A0ABM1VUM0</accession>
<gene>
    <name evidence="12" type="primary">LOC101855763</name>
</gene>
<keyword evidence="3 9" id="KW-0732">Signal</keyword>
<dbReference type="InterPro" id="IPR000884">
    <property type="entry name" value="TSP1_rpt"/>
</dbReference>
<dbReference type="SMART" id="SM00209">
    <property type="entry name" value="TSP1"/>
    <property type="match status" value="7"/>
</dbReference>
<dbReference type="CDD" id="cd00112">
    <property type="entry name" value="LDLa"/>
    <property type="match status" value="1"/>
</dbReference>
<evidence type="ECO:0000313" key="11">
    <source>
        <dbReference type="Proteomes" id="UP000694888"/>
    </source>
</evidence>
<dbReference type="InterPro" id="IPR023415">
    <property type="entry name" value="LDLR_class-A_CS"/>
</dbReference>
<evidence type="ECO:0000256" key="3">
    <source>
        <dbReference type="ARBA" id="ARBA00022729"/>
    </source>
</evidence>
<feature type="transmembrane region" description="Helical" evidence="8">
    <location>
        <begin position="929"/>
        <end position="948"/>
    </location>
</feature>
<dbReference type="Pfam" id="PF00090">
    <property type="entry name" value="TSP_1"/>
    <property type="match status" value="7"/>
</dbReference>
<evidence type="ECO:0000256" key="9">
    <source>
        <dbReference type="SAM" id="SignalP"/>
    </source>
</evidence>
<keyword evidence="8" id="KW-0812">Transmembrane</keyword>
<keyword evidence="8" id="KW-0472">Membrane</keyword>
<evidence type="ECO:0000256" key="8">
    <source>
        <dbReference type="SAM" id="Phobius"/>
    </source>
</evidence>
<evidence type="ECO:0000313" key="12">
    <source>
        <dbReference type="RefSeq" id="XP_035826112.1"/>
    </source>
</evidence>
<dbReference type="PRINTS" id="PR01705">
    <property type="entry name" value="TSP1REPEAT"/>
</dbReference>
<sequence>MAIPAGLVLCGVLVMTLMSAQPAQAGKSNKGTEFILGFMDNSVALEVFVTTMANTPASVTVTTPLYDPSWQATATVARQQVELLLVPLELRVSGTGKENKGIHIVASEEITVYCVNKERMSTDAYVGIPVHTVGTEYYSMSYIRYAQILLIGIEDNTQFTVRLSDNDRTGTLTWVNPVSIDYNGQNYGNGDTLSETINRYQTFFITQYGDDYSDLTGSHIVSTKPVAAISGNFRGRVPIDSAPRKSTDHLTEMILPVDTWGKDFITISTPERTIGDLFRVVASEDNTHVNFGNGAITFTLQLAGDFKEVDIPTDTHYYVTSDKPVSIAMVGKSWQDDGPTMGDPSMSLLIPIPQFISEITWSTIYLPQGGPFNDKINIIIRKNKESGLLLDDNPMSVLVCNPTAPVAGDDVDNDCDGYVDEETDNGVVNGGWGTWASWGSCSVTCASGTQTRTRACNRPTPVNGAYCPGGDSETQTCSLSACPIDGGWGTWSGWGSCSVTCGIVGTKTRSRSCDRPTKQHGGADCPGSDQDTGSCDMTHNPCSVDGGWGTWGSWSSCSVTCASGSQTRTRACDRPVPYNGAPCSGDDQQTQTCSLSPCPVDGGWGTWDAWGTCSLSCGAVGNRERSRTCDRPVAQHGGANCAGSGQETGNCDMSHILCVVDGNWGSWGAWATCSVTCATGSTTRARACDDPAPLNGGNYCVGDQDETTSCTLSPCPVDGGWGTWSAYGACSVTCGTGIKTRSRLCDRPAPAHLGADCPGINAEDDNCTLSPCPIDGGWGTWSAWSACSVTCEGTGDMERDRACDRPAAQYGGADCAGSNVEHTHTHSHTHAHTLSPPSPSTLVLPYCLSIFTIQFIFLNNTSSPQGGSCQDLRGLFDCKNGVQCINIIEKCDCKPHCSDFSDEDPEYAGCVMSLQECYNVAGRVLSPHLLLLLLASAVTMLFTVLSSVI</sequence>
<dbReference type="InterPro" id="IPR052065">
    <property type="entry name" value="Compl_asym_regulator"/>
</dbReference>
<feature type="chain" id="PRO_5046294475" evidence="9">
    <location>
        <begin position="26"/>
        <end position="949"/>
    </location>
</feature>
<dbReference type="InterPro" id="IPR002172">
    <property type="entry name" value="LDrepeatLR_classA_rpt"/>
</dbReference>
<keyword evidence="5" id="KW-1015">Disulfide bond</keyword>
<evidence type="ECO:0000256" key="6">
    <source>
        <dbReference type="PROSITE-ProRule" id="PRU00124"/>
    </source>
</evidence>
<dbReference type="SUPFAM" id="SSF82895">
    <property type="entry name" value="TSP-1 type 1 repeat"/>
    <property type="match status" value="7"/>
</dbReference>
<feature type="domain" description="IgGFc-binding protein N-terminal" evidence="10">
    <location>
        <begin position="123"/>
        <end position="393"/>
    </location>
</feature>
<proteinExistence type="predicted"/>
<keyword evidence="8" id="KW-1133">Transmembrane helix</keyword>
<evidence type="ECO:0000256" key="1">
    <source>
        <dbReference type="ARBA" id="ARBA00004613"/>
    </source>
</evidence>
<reference evidence="12" key="1">
    <citation type="submission" date="2025-08" db="UniProtKB">
        <authorList>
            <consortium name="RefSeq"/>
        </authorList>
    </citation>
    <scope>IDENTIFICATION</scope>
</reference>
<keyword evidence="4" id="KW-0677">Repeat</keyword>
<dbReference type="PROSITE" id="PS50068">
    <property type="entry name" value="LDLRA_2"/>
    <property type="match status" value="1"/>
</dbReference>
<dbReference type="GeneID" id="101855763"/>
<evidence type="ECO:0000256" key="2">
    <source>
        <dbReference type="ARBA" id="ARBA00022525"/>
    </source>
</evidence>
<evidence type="ECO:0000256" key="4">
    <source>
        <dbReference type="ARBA" id="ARBA00022737"/>
    </source>
</evidence>
<dbReference type="PROSITE" id="PS50092">
    <property type="entry name" value="TSP1"/>
    <property type="match status" value="7"/>
</dbReference>
<dbReference type="PANTHER" id="PTHR22906">
    <property type="entry name" value="PROPERDIN"/>
    <property type="match status" value="1"/>
</dbReference>
<comment type="subcellular location">
    <subcellularLocation>
        <location evidence="1">Secreted</location>
    </subcellularLocation>
</comment>
<organism evidence="11 12">
    <name type="scientific">Aplysia californica</name>
    <name type="common">California sea hare</name>
    <dbReference type="NCBI Taxonomy" id="6500"/>
    <lineage>
        <taxon>Eukaryota</taxon>
        <taxon>Metazoa</taxon>
        <taxon>Spiralia</taxon>
        <taxon>Lophotrochozoa</taxon>
        <taxon>Mollusca</taxon>
        <taxon>Gastropoda</taxon>
        <taxon>Heterobranchia</taxon>
        <taxon>Euthyneura</taxon>
        <taxon>Tectipleura</taxon>
        <taxon>Aplysiida</taxon>
        <taxon>Aplysioidea</taxon>
        <taxon>Aplysiidae</taxon>
        <taxon>Aplysia</taxon>
    </lineage>
</organism>
<keyword evidence="11" id="KW-1185">Reference proteome</keyword>
<dbReference type="PROSITE" id="PS01209">
    <property type="entry name" value="LDLRA_1"/>
    <property type="match status" value="1"/>
</dbReference>
<dbReference type="RefSeq" id="XP_035826112.1">
    <property type="nucleotide sequence ID" value="XM_035970219.1"/>
</dbReference>
<dbReference type="Proteomes" id="UP000694888">
    <property type="component" value="Unplaced"/>
</dbReference>
<feature type="region of interest" description="Disordered" evidence="7">
    <location>
        <begin position="508"/>
        <end position="529"/>
    </location>
</feature>
<dbReference type="InterPro" id="IPR036383">
    <property type="entry name" value="TSP1_rpt_sf"/>
</dbReference>